<keyword evidence="1" id="KW-0175">Coiled coil</keyword>
<evidence type="ECO:0000256" key="1">
    <source>
        <dbReference type="SAM" id="Coils"/>
    </source>
</evidence>
<gene>
    <name evidence="2" type="ORF">GCM10023322_83240</name>
</gene>
<dbReference type="RefSeq" id="WP_345639282.1">
    <property type="nucleotide sequence ID" value="NZ_BAABJQ010000057.1"/>
</dbReference>
<proteinExistence type="predicted"/>
<comment type="caution">
    <text evidence="2">The sequence shown here is derived from an EMBL/GenBank/DDBJ whole genome shotgun (WGS) entry which is preliminary data.</text>
</comment>
<feature type="coiled-coil region" evidence="1">
    <location>
        <begin position="7"/>
        <end position="54"/>
    </location>
</feature>
<evidence type="ECO:0000313" key="2">
    <source>
        <dbReference type="EMBL" id="GAA5202073.1"/>
    </source>
</evidence>
<keyword evidence="3" id="KW-1185">Reference proteome</keyword>
<sequence>MSRRDEIEAMTARIEALEREVQRLSARTAAAGPLLDDARRLEELAERAERLTRATTVAVDGLRGLTAQAGVGEARFRAEINKVYQATSPGYVSLYFVGGRTGVIQLVVGTTNPPDEVVGEVNTLNDLNSSAGAIVRTGEFWGARFRGGWDVKRNGSGFVCVFTPLF</sequence>
<reference evidence="3" key="1">
    <citation type="journal article" date="2019" name="Int. J. Syst. Evol. Microbiol.">
        <title>The Global Catalogue of Microorganisms (GCM) 10K type strain sequencing project: providing services to taxonomists for standard genome sequencing and annotation.</title>
        <authorList>
            <consortium name="The Broad Institute Genomics Platform"/>
            <consortium name="The Broad Institute Genome Sequencing Center for Infectious Disease"/>
            <person name="Wu L."/>
            <person name="Ma J."/>
        </authorList>
    </citation>
    <scope>NUCLEOTIDE SEQUENCE [LARGE SCALE GENOMIC DNA]</scope>
    <source>
        <strain evidence="3">JCM 18304</strain>
    </source>
</reference>
<dbReference type="Proteomes" id="UP001501570">
    <property type="component" value="Unassembled WGS sequence"/>
</dbReference>
<name>A0ABP9SVU5_9ACTN</name>
<protein>
    <submittedName>
        <fullName evidence="2">Uncharacterized protein</fullName>
    </submittedName>
</protein>
<dbReference type="EMBL" id="BAABJQ010000057">
    <property type="protein sequence ID" value="GAA5202073.1"/>
    <property type="molecule type" value="Genomic_DNA"/>
</dbReference>
<accession>A0ABP9SVU5</accession>
<evidence type="ECO:0000313" key="3">
    <source>
        <dbReference type="Proteomes" id="UP001501570"/>
    </source>
</evidence>
<organism evidence="2 3">
    <name type="scientific">Rugosimonospora acidiphila</name>
    <dbReference type="NCBI Taxonomy" id="556531"/>
    <lineage>
        <taxon>Bacteria</taxon>
        <taxon>Bacillati</taxon>
        <taxon>Actinomycetota</taxon>
        <taxon>Actinomycetes</taxon>
        <taxon>Micromonosporales</taxon>
        <taxon>Micromonosporaceae</taxon>
        <taxon>Rugosimonospora</taxon>
    </lineage>
</organism>